<dbReference type="SMART" id="SM00342">
    <property type="entry name" value="HTH_ARAC"/>
    <property type="match status" value="1"/>
</dbReference>
<feature type="transmembrane region" description="Helical" evidence="4">
    <location>
        <begin position="260"/>
        <end position="288"/>
    </location>
</feature>
<dbReference type="InterPro" id="IPR020449">
    <property type="entry name" value="Tscrpt_reg_AraC-type_HTH"/>
</dbReference>
<keyword evidence="7" id="KW-1185">Reference proteome</keyword>
<dbReference type="Pfam" id="PF17853">
    <property type="entry name" value="GGDEF_2"/>
    <property type="match status" value="1"/>
</dbReference>
<dbReference type="InterPro" id="IPR009057">
    <property type="entry name" value="Homeodomain-like_sf"/>
</dbReference>
<reference evidence="6 7" key="1">
    <citation type="submission" date="2020-08" db="EMBL/GenBank/DDBJ databases">
        <title>Cohnella phylogeny.</title>
        <authorList>
            <person name="Dunlap C."/>
        </authorList>
    </citation>
    <scope>NUCLEOTIDE SEQUENCE [LARGE SCALE GENOMIC DNA]</scope>
    <source>
        <strain evidence="6 7">CBP 2801</strain>
    </source>
</reference>
<proteinExistence type="predicted"/>
<dbReference type="Gene3D" id="1.10.10.60">
    <property type="entry name" value="Homeodomain-like"/>
    <property type="match status" value="2"/>
</dbReference>
<comment type="caution">
    <text evidence="6">The sequence shown here is derived from an EMBL/GenBank/DDBJ whole genome shotgun (WGS) entry which is preliminary data.</text>
</comment>
<dbReference type="EMBL" id="JACJVO010000038">
    <property type="protein sequence ID" value="MBB6734882.1"/>
    <property type="molecule type" value="Genomic_DNA"/>
</dbReference>
<dbReference type="RefSeq" id="WP_185132544.1">
    <property type="nucleotide sequence ID" value="NZ_JACJVO010000038.1"/>
</dbReference>
<dbReference type="Proteomes" id="UP000564644">
    <property type="component" value="Unassembled WGS sequence"/>
</dbReference>
<dbReference type="PANTHER" id="PTHR43280:SF2">
    <property type="entry name" value="HTH-TYPE TRANSCRIPTIONAL REGULATOR EXSA"/>
    <property type="match status" value="1"/>
</dbReference>
<feature type="transmembrane region" description="Helical" evidence="4">
    <location>
        <begin position="12"/>
        <end position="32"/>
    </location>
</feature>
<name>A0A7X0SRN0_9BACL</name>
<accession>A0A7X0SRN0</accession>
<dbReference type="InterPro" id="IPR018062">
    <property type="entry name" value="HTH_AraC-typ_CS"/>
</dbReference>
<evidence type="ECO:0000259" key="5">
    <source>
        <dbReference type="PROSITE" id="PS01124"/>
    </source>
</evidence>
<dbReference type="Pfam" id="PF12833">
    <property type="entry name" value="HTH_18"/>
    <property type="match status" value="1"/>
</dbReference>
<evidence type="ECO:0000313" key="6">
    <source>
        <dbReference type="EMBL" id="MBB6734882.1"/>
    </source>
</evidence>
<dbReference type="PROSITE" id="PS01124">
    <property type="entry name" value="HTH_ARAC_FAMILY_2"/>
    <property type="match status" value="1"/>
</dbReference>
<dbReference type="GO" id="GO:0003700">
    <property type="term" value="F:DNA-binding transcription factor activity"/>
    <property type="evidence" value="ECO:0007669"/>
    <property type="project" value="InterPro"/>
</dbReference>
<sequence length="755" mass="85409">MRRNWYRRLLLSYFPIFLVTVTILVFLSFLVVNEISRKETSKADAISTRFIMENVERSVTDIEMNVLKDLQASSTYPSYLNGSPTGQSLLYDTVDRIRKLMDSSDLIDSVYLYRASDQTVLTHRGETDLAAFPDRDFLQQALLHPDERGWSQVRDFKDLGSTDETATRVISMYKRLPLPFGSQGIMVININMYQIERIIDSMTNGSVSFLVLRDEGGSLIFEAHNGEADGSTESGGKVLTTIHSDRLGWTFESGLKAGQLYSWVSVISYIWIVIAVLTVLLAIVYIIYISRRNYRPIQGIMSRLQSLQLRGDALPSGKDELALIDSALESLITQSRDYEKQHHENLLLQRSQLFADLIGGQDPNRDLAERLRKIGPFPESAGSGGYAVVLAEMNEYNRFQEAYSARDQNVLKFALMNVFQELAQSGNMHSWMEWLSGRRAGILVALSGEEGGQAEALRDVAASCRKWVEEKLHLSVGFGIGSAVGRLEDVEASFRSASEALQHRLSLGQETVLVGDELPKGDLSHVLPYLSMVSELVKDFRLSNDGWRNRLQELFESFRKEPLRDEAIRSLLQTLLQMLSREVGVVSEELNAQMSGEKAEAAWKMLNEAASLDEMQARFGEFMTDIYRTFVAVSETKSYRAMISEMRSYIEEHFDDPDLSLKHLSDRFQVSGKYASYLFKTEFGMKFVDFLVQLRMRRAEELLAETDQPIQDIAIAVGYANSISFGRVFKRTVGVTPGDYRRLKSRPSTPVDEAT</sequence>
<keyword evidence="4" id="KW-1133">Transmembrane helix</keyword>
<keyword evidence="4" id="KW-0472">Membrane</keyword>
<dbReference type="InterPro" id="IPR018060">
    <property type="entry name" value="HTH_AraC"/>
</dbReference>
<feature type="domain" description="HTH araC/xylS-type" evidence="5">
    <location>
        <begin position="644"/>
        <end position="743"/>
    </location>
</feature>
<keyword evidence="4" id="KW-0812">Transmembrane</keyword>
<dbReference type="GO" id="GO:0043565">
    <property type="term" value="F:sequence-specific DNA binding"/>
    <property type="evidence" value="ECO:0007669"/>
    <property type="project" value="InterPro"/>
</dbReference>
<dbReference type="PRINTS" id="PR00032">
    <property type="entry name" value="HTHARAC"/>
</dbReference>
<evidence type="ECO:0000256" key="1">
    <source>
        <dbReference type="ARBA" id="ARBA00023015"/>
    </source>
</evidence>
<protein>
    <submittedName>
        <fullName evidence="6">AraC family transcriptional regulator</fullName>
    </submittedName>
</protein>
<evidence type="ECO:0000256" key="4">
    <source>
        <dbReference type="SAM" id="Phobius"/>
    </source>
</evidence>
<dbReference type="InterPro" id="IPR041522">
    <property type="entry name" value="CdaR_GGDEF"/>
</dbReference>
<keyword evidence="2" id="KW-0238">DNA-binding</keyword>
<evidence type="ECO:0000313" key="7">
    <source>
        <dbReference type="Proteomes" id="UP000564644"/>
    </source>
</evidence>
<gene>
    <name evidence="6" type="ORF">H7C18_28625</name>
</gene>
<organism evidence="6 7">
    <name type="scientific">Cohnella zeiphila</name>
    <dbReference type="NCBI Taxonomy" id="2761120"/>
    <lineage>
        <taxon>Bacteria</taxon>
        <taxon>Bacillati</taxon>
        <taxon>Bacillota</taxon>
        <taxon>Bacilli</taxon>
        <taxon>Bacillales</taxon>
        <taxon>Paenibacillaceae</taxon>
        <taxon>Cohnella</taxon>
    </lineage>
</organism>
<dbReference type="PANTHER" id="PTHR43280">
    <property type="entry name" value="ARAC-FAMILY TRANSCRIPTIONAL REGULATOR"/>
    <property type="match status" value="1"/>
</dbReference>
<dbReference type="SUPFAM" id="SSF46689">
    <property type="entry name" value="Homeodomain-like"/>
    <property type="match status" value="1"/>
</dbReference>
<keyword evidence="1" id="KW-0805">Transcription regulation</keyword>
<dbReference type="PROSITE" id="PS00041">
    <property type="entry name" value="HTH_ARAC_FAMILY_1"/>
    <property type="match status" value="1"/>
</dbReference>
<evidence type="ECO:0000256" key="3">
    <source>
        <dbReference type="ARBA" id="ARBA00023163"/>
    </source>
</evidence>
<evidence type="ECO:0000256" key="2">
    <source>
        <dbReference type="ARBA" id="ARBA00023125"/>
    </source>
</evidence>
<keyword evidence="3" id="KW-0804">Transcription</keyword>
<dbReference type="AlphaFoldDB" id="A0A7X0SRN0"/>